<evidence type="ECO:0000259" key="3">
    <source>
        <dbReference type="Pfam" id="PF07731"/>
    </source>
</evidence>
<keyword evidence="5" id="KW-0132">Cell division</keyword>
<dbReference type="Gene3D" id="2.60.40.420">
    <property type="entry name" value="Cupredoxins - blue copper proteins"/>
    <property type="match status" value="3"/>
</dbReference>
<feature type="domain" description="Plastocyanin-like" evidence="4">
    <location>
        <begin position="2"/>
        <end position="33"/>
    </location>
</feature>
<dbReference type="CDD" id="cd13867">
    <property type="entry name" value="CuRO_2_CueO_FtsP"/>
    <property type="match status" value="1"/>
</dbReference>
<dbReference type="PROSITE" id="PS00080">
    <property type="entry name" value="MULTICOPPER_OXIDASE2"/>
    <property type="match status" value="1"/>
</dbReference>
<comment type="caution">
    <text evidence="5">The sequence shown here is derived from an EMBL/GenBank/DDBJ whole genome shotgun (WGS) entry which is preliminary data.</text>
</comment>
<keyword evidence="2" id="KW-0560">Oxidoreductase</keyword>
<keyword evidence="5" id="KW-0131">Cell cycle</keyword>
<dbReference type="InterPro" id="IPR002355">
    <property type="entry name" value="Cu_oxidase_Cu_BS"/>
</dbReference>
<dbReference type="InterPro" id="IPR045087">
    <property type="entry name" value="Cu-oxidase_fam"/>
</dbReference>
<dbReference type="EMBL" id="NVVJ01000053">
    <property type="protein sequence ID" value="PCJ22686.1"/>
    <property type="molecule type" value="Genomic_DNA"/>
</dbReference>
<reference evidence="6" key="1">
    <citation type="submission" date="2017-08" db="EMBL/GenBank/DDBJ databases">
        <title>A dynamic microbial community with high functional redundancy inhabits the cold, oxic subseafloor aquifer.</title>
        <authorList>
            <person name="Tully B.J."/>
            <person name="Wheat C.G."/>
            <person name="Glazer B.T."/>
            <person name="Huber J.A."/>
        </authorList>
    </citation>
    <scope>NUCLEOTIDE SEQUENCE [LARGE SCALE GENOMIC DNA]</scope>
</reference>
<sequence length="356" mass="39702">KASTFWYHPHLMGSTAEQVYSGLAGLIIIEDEESSQLNLPNEYGVDDIPLVLQDRTFTQDYQIPFDFEDTHFLRRGNAMVVNGAITPNYEAPAQMVRFRVLNGSNGRRFYLGFSDGRDFYQIGSDGGLLEAPEIMKRKSLAPGERIEIIVDFSDGTPVDLMSFSSELMPSLQESDLDDERDSADFLLMNIAVGEATANAVTSVPAQLATIERLNEADSVKTRNFALSFPENLPGNAFAAINGHAMDINIFSEIIRLGDTEIWEISAPGNPESHPFHIHDVQFEILSRHFTDDPHTAIPLQPGESGLKDTVEIVKGQTVRVIMKFEDFADPDHGYMYHCHLLSHEDGGMMSQFIVIE</sequence>
<dbReference type="AlphaFoldDB" id="A0A2A5AUZ0"/>
<evidence type="ECO:0000313" key="5">
    <source>
        <dbReference type="EMBL" id="PCJ22686.1"/>
    </source>
</evidence>
<dbReference type="GO" id="GO:0016491">
    <property type="term" value="F:oxidoreductase activity"/>
    <property type="evidence" value="ECO:0007669"/>
    <property type="project" value="UniProtKB-KW"/>
</dbReference>
<dbReference type="GO" id="GO:0051301">
    <property type="term" value="P:cell division"/>
    <property type="evidence" value="ECO:0007669"/>
    <property type="project" value="UniProtKB-KW"/>
</dbReference>
<proteinExistence type="predicted"/>
<dbReference type="Pfam" id="PF07732">
    <property type="entry name" value="Cu-oxidase_3"/>
    <property type="match status" value="1"/>
</dbReference>
<evidence type="ECO:0000313" key="6">
    <source>
        <dbReference type="Proteomes" id="UP000218327"/>
    </source>
</evidence>
<dbReference type="InterPro" id="IPR011707">
    <property type="entry name" value="Cu-oxidase-like_N"/>
</dbReference>
<dbReference type="Pfam" id="PF07731">
    <property type="entry name" value="Cu-oxidase_2"/>
    <property type="match status" value="1"/>
</dbReference>
<feature type="non-terminal residue" evidence="5">
    <location>
        <position position="1"/>
    </location>
</feature>
<feature type="domain" description="Plastocyanin-like" evidence="3">
    <location>
        <begin position="237"/>
        <end position="354"/>
    </location>
</feature>
<dbReference type="GO" id="GO:0005507">
    <property type="term" value="F:copper ion binding"/>
    <property type="evidence" value="ECO:0007669"/>
    <property type="project" value="InterPro"/>
</dbReference>
<dbReference type="InterPro" id="IPR008972">
    <property type="entry name" value="Cupredoxin"/>
</dbReference>
<evidence type="ECO:0000259" key="4">
    <source>
        <dbReference type="Pfam" id="PF07732"/>
    </source>
</evidence>
<protein>
    <submittedName>
        <fullName evidence="5">Cell division protein</fullName>
    </submittedName>
</protein>
<dbReference type="PANTHER" id="PTHR48267:SF1">
    <property type="entry name" value="BILIRUBIN OXIDASE"/>
    <property type="match status" value="1"/>
</dbReference>
<evidence type="ECO:0000256" key="2">
    <source>
        <dbReference type="ARBA" id="ARBA00023002"/>
    </source>
</evidence>
<dbReference type="PANTHER" id="PTHR48267">
    <property type="entry name" value="CUPREDOXIN SUPERFAMILY PROTEIN"/>
    <property type="match status" value="1"/>
</dbReference>
<dbReference type="Proteomes" id="UP000218327">
    <property type="component" value="Unassembled WGS sequence"/>
</dbReference>
<gene>
    <name evidence="5" type="ORF">COA96_13630</name>
</gene>
<dbReference type="InterPro" id="IPR011706">
    <property type="entry name" value="Cu-oxidase_C"/>
</dbReference>
<accession>A0A2A5AUZ0</accession>
<organism evidence="5 6">
    <name type="scientific">SAR86 cluster bacterium</name>
    <dbReference type="NCBI Taxonomy" id="2030880"/>
    <lineage>
        <taxon>Bacteria</taxon>
        <taxon>Pseudomonadati</taxon>
        <taxon>Pseudomonadota</taxon>
        <taxon>Gammaproteobacteria</taxon>
        <taxon>SAR86 cluster</taxon>
    </lineage>
</organism>
<dbReference type="SUPFAM" id="SSF49503">
    <property type="entry name" value="Cupredoxins"/>
    <property type="match status" value="3"/>
</dbReference>
<evidence type="ECO:0000256" key="1">
    <source>
        <dbReference type="ARBA" id="ARBA00022723"/>
    </source>
</evidence>
<name>A0A2A5AUZ0_9GAMM</name>
<keyword evidence="1" id="KW-0479">Metal-binding</keyword>